<accession>A0ABR2ZRY6</accession>
<comment type="caution">
    <text evidence="1">The sequence shown here is derived from an EMBL/GenBank/DDBJ whole genome shotgun (WGS) entry which is preliminary data.</text>
</comment>
<keyword evidence="2" id="KW-1185">Reference proteome</keyword>
<name>A0ABR2ZRY6_9AGAR</name>
<reference evidence="1 2" key="1">
    <citation type="submission" date="2024-05" db="EMBL/GenBank/DDBJ databases">
        <title>A draft genome resource for the thread blight pathogen Marasmius tenuissimus strain MS-2.</title>
        <authorList>
            <person name="Yulfo-Soto G.E."/>
            <person name="Baruah I.K."/>
            <person name="Amoako-Attah I."/>
            <person name="Bukari Y."/>
            <person name="Meinhardt L.W."/>
            <person name="Bailey B.A."/>
            <person name="Cohen S.P."/>
        </authorList>
    </citation>
    <scope>NUCLEOTIDE SEQUENCE [LARGE SCALE GENOMIC DNA]</scope>
    <source>
        <strain evidence="1 2">MS-2</strain>
    </source>
</reference>
<protein>
    <submittedName>
        <fullName evidence="1">Uncharacterized protein</fullName>
    </submittedName>
</protein>
<evidence type="ECO:0000313" key="1">
    <source>
        <dbReference type="EMBL" id="KAL0063498.1"/>
    </source>
</evidence>
<proteinExistence type="predicted"/>
<sequence>MGVFDTYCCFCSGPLEDARRAWIDFLNDPCSSWPPKDGEWHNPPGYPVPDKPIDEIVTIDEKDGKIWGDWVVVSPVWIEQGFVSPPCSADSYGGVEIHGSDDWNKEDQSFLRIHRVCLSFLGRRTDLPPQAFWESLYTPNSDYLRFGEPGNGLLWTLQQLKYHDMEDRDGQSFAYALERQTPSKDDPDNVDRWFDPETMKDTAWILSRPTLLPPPKPLPESPTIQPPATDSRRLFGVQELLDAILKQLITVPHEDIQNELKDRDTFNPPSVVKAAQSLLSLAQVDRWFYRAIISNRQGLFLRLASQFGWMLPCTPADWSSWPAELTPLSSALSQPFDWRAYLLTCARKEGPHIRNRWRFHKMAVQCARGLAWRSGDGNGLRRWRAGELGVPSALEKPEPQPWEELVPEN</sequence>
<organism evidence="1 2">
    <name type="scientific">Marasmius tenuissimus</name>
    <dbReference type="NCBI Taxonomy" id="585030"/>
    <lineage>
        <taxon>Eukaryota</taxon>
        <taxon>Fungi</taxon>
        <taxon>Dikarya</taxon>
        <taxon>Basidiomycota</taxon>
        <taxon>Agaricomycotina</taxon>
        <taxon>Agaricomycetes</taxon>
        <taxon>Agaricomycetidae</taxon>
        <taxon>Agaricales</taxon>
        <taxon>Marasmiineae</taxon>
        <taxon>Marasmiaceae</taxon>
        <taxon>Marasmius</taxon>
    </lineage>
</organism>
<dbReference type="Proteomes" id="UP001437256">
    <property type="component" value="Unassembled WGS sequence"/>
</dbReference>
<gene>
    <name evidence="1" type="ORF">AAF712_009593</name>
</gene>
<dbReference type="EMBL" id="JBBXMP010000080">
    <property type="protein sequence ID" value="KAL0063498.1"/>
    <property type="molecule type" value="Genomic_DNA"/>
</dbReference>
<evidence type="ECO:0000313" key="2">
    <source>
        <dbReference type="Proteomes" id="UP001437256"/>
    </source>
</evidence>